<evidence type="ECO:0000313" key="3">
    <source>
        <dbReference type="Proteomes" id="UP000196293"/>
    </source>
</evidence>
<gene>
    <name evidence="2" type="ORF">B5E59_04880</name>
</gene>
<protein>
    <submittedName>
        <fullName evidence="2">Uncharacterized protein</fullName>
    </submittedName>
</protein>
<dbReference type="RefSeq" id="WP_087176236.1">
    <property type="nucleotide sequence ID" value="NZ_NFLS01000008.1"/>
</dbReference>
<organism evidence="2 3">
    <name type="scientific">Lactobacillus gallinarum</name>
    <dbReference type="NCBI Taxonomy" id="52242"/>
    <lineage>
        <taxon>Bacteria</taxon>
        <taxon>Bacillati</taxon>
        <taxon>Bacillota</taxon>
        <taxon>Bacilli</taxon>
        <taxon>Lactobacillales</taxon>
        <taxon>Lactobacillaceae</taxon>
        <taxon>Lactobacillus</taxon>
    </lineage>
</organism>
<dbReference type="Proteomes" id="UP000196293">
    <property type="component" value="Unassembled WGS sequence"/>
</dbReference>
<comment type="caution">
    <text evidence="2">The sequence shown here is derived from an EMBL/GenBank/DDBJ whole genome shotgun (WGS) entry which is preliminary data.</text>
</comment>
<sequence length="178" mass="20640">MKINLEDLNNKIENQDYIQDLETVKYGDISKSKSKIKPYAEKMIKEVAAAFKHDSLVQTQLAVTGQRPVTFALEANIINLPYSNYKKIVNFFEEGQEYPLNVYFETRSDYVNVSHFRIDQLATEEEVEKDADKVVDQLVEAIIEKLTVVREYEAPEKKTAKKETKKSKTAKKEIKKKK</sequence>
<name>A0ABX3Z9C7_9LACO</name>
<evidence type="ECO:0000313" key="2">
    <source>
        <dbReference type="EMBL" id="OUQ56596.1"/>
    </source>
</evidence>
<reference evidence="3" key="1">
    <citation type="submission" date="2017-04" db="EMBL/GenBank/DDBJ databases">
        <title>Function of individual gut microbiota members based on whole genome sequencing of pure cultures obtained from chicken caecum.</title>
        <authorList>
            <person name="Medvecky M."/>
            <person name="Cejkova D."/>
            <person name="Polansky O."/>
            <person name="Karasova D."/>
            <person name="Kubasova T."/>
            <person name="Cizek A."/>
            <person name="Rychlik I."/>
        </authorList>
    </citation>
    <scope>NUCLEOTIDE SEQUENCE [LARGE SCALE GENOMIC DNA]</scope>
    <source>
        <strain evidence="3">An115</strain>
    </source>
</reference>
<evidence type="ECO:0000256" key="1">
    <source>
        <dbReference type="SAM" id="MobiDB-lite"/>
    </source>
</evidence>
<accession>A0ABX3Z9C7</accession>
<feature type="compositionally biased region" description="Basic residues" evidence="1">
    <location>
        <begin position="163"/>
        <end position="178"/>
    </location>
</feature>
<dbReference type="EMBL" id="NFLS01000008">
    <property type="protein sequence ID" value="OUQ56596.1"/>
    <property type="molecule type" value="Genomic_DNA"/>
</dbReference>
<keyword evidence="3" id="KW-1185">Reference proteome</keyword>
<feature type="region of interest" description="Disordered" evidence="1">
    <location>
        <begin position="156"/>
        <end position="178"/>
    </location>
</feature>
<proteinExistence type="predicted"/>